<name>A0A3M8K4M0_9CORY</name>
<reference evidence="1 2" key="1">
    <citation type="submission" date="2018-02" db="EMBL/GenBank/DDBJ databases">
        <title>Corynebacterium alimpuense sp. nov., a marine obligate actinomycete isolated from sediments of Valparaiso bay, Chile.</title>
        <authorList>
            <person name="Claverias F."/>
            <person name="Gonzales-Siles L."/>
            <person name="Salva-Serra F."/>
            <person name="Inganaes E."/>
            <person name="Molin K."/>
            <person name="Cumsille A."/>
            <person name="Undabarrena A."/>
            <person name="Couve E."/>
            <person name="Moore E.R.B."/>
            <person name="Gomila M."/>
            <person name="Camara B."/>
        </authorList>
    </citation>
    <scope>NUCLEOTIDE SEQUENCE [LARGE SCALE GENOMIC DNA]</scope>
    <source>
        <strain evidence="1 2">CCUG 69366</strain>
    </source>
</reference>
<dbReference type="OrthoDB" id="530636at2"/>
<organism evidence="1 2">
    <name type="scientific">Corynebacterium alimapuense</name>
    <dbReference type="NCBI Taxonomy" id="1576874"/>
    <lineage>
        <taxon>Bacteria</taxon>
        <taxon>Bacillati</taxon>
        <taxon>Actinomycetota</taxon>
        <taxon>Actinomycetes</taxon>
        <taxon>Mycobacteriales</taxon>
        <taxon>Corynebacteriaceae</taxon>
        <taxon>Corynebacterium</taxon>
    </lineage>
</organism>
<comment type="caution">
    <text evidence="1">The sequence shown here is derived from an EMBL/GenBank/DDBJ whole genome shotgun (WGS) entry which is preliminary data.</text>
</comment>
<sequence>MSNLSQLLNEDTRPAVAADLATFADATVAEQSGISGIALKGAIATAKKLDSNIITKGVNRLLPEILGELERHWQDFQDAPTEDFGDFLAGRSSQVVDSVMSVADRNAEQITIAPLAKAYNGLRGKGAKFIEPAIPEFGRILQKHMA</sequence>
<dbReference type="Proteomes" id="UP000266975">
    <property type="component" value="Unassembled WGS sequence"/>
</dbReference>
<accession>A0A3M8K4M0</accession>
<protein>
    <submittedName>
        <fullName evidence="1">Uncharacterized protein</fullName>
    </submittedName>
</protein>
<dbReference type="EMBL" id="PTJO01000006">
    <property type="protein sequence ID" value="RNE48136.1"/>
    <property type="molecule type" value="Genomic_DNA"/>
</dbReference>
<dbReference type="AlphaFoldDB" id="A0A3M8K4M0"/>
<gene>
    <name evidence="1" type="ORF">C5L39_09680</name>
</gene>
<dbReference type="InterPro" id="IPR054211">
    <property type="entry name" value="DUF6918"/>
</dbReference>
<dbReference type="RefSeq" id="WP_123048711.1">
    <property type="nucleotide sequence ID" value="NZ_PTJO01000006.1"/>
</dbReference>
<keyword evidence="2" id="KW-1185">Reference proteome</keyword>
<evidence type="ECO:0000313" key="2">
    <source>
        <dbReference type="Proteomes" id="UP000266975"/>
    </source>
</evidence>
<dbReference type="Pfam" id="PF21893">
    <property type="entry name" value="DUF6918"/>
    <property type="match status" value="1"/>
</dbReference>
<evidence type="ECO:0000313" key="1">
    <source>
        <dbReference type="EMBL" id="RNE48136.1"/>
    </source>
</evidence>
<proteinExistence type="predicted"/>